<feature type="compositionally biased region" description="Basic and acidic residues" evidence="1">
    <location>
        <begin position="187"/>
        <end position="197"/>
    </location>
</feature>
<reference evidence="3" key="1">
    <citation type="submission" date="2021-01" db="EMBL/GenBank/DDBJ databases">
        <authorList>
            <person name="Corre E."/>
            <person name="Pelletier E."/>
            <person name="Niang G."/>
            <person name="Scheremetjew M."/>
            <person name="Finn R."/>
            <person name="Kale V."/>
            <person name="Holt S."/>
            <person name="Cochrane G."/>
            <person name="Meng A."/>
            <person name="Brown T."/>
            <person name="Cohen L."/>
        </authorList>
    </citation>
    <scope>NUCLEOTIDE SEQUENCE</scope>
    <source>
        <strain evidence="3">CCMP 410</strain>
    </source>
</reference>
<sequence>MSAARGTTKSNEFIGSFDSGRQTPRCAGLETTMTEEYTVEVLRAPPKVQLDPRAGATRLDMRNTPTEQLEEGGYPQTRLSSPGAFHSRNARALGAVYEDDNGSSLGRRQEQPYSSHVFETGDDDGGMGNIESVTEGKVIANLDHVEDDDGGLFRRRLSLIVLVFIILLVATSFGTYFAVRSKSRSDSVVRPREDGRTDSPTTTPTASPVSTLQGTSIPWTEVLGTPLVGSPSQQFGASVIFAGDVLAVKSNGGTGLLQFFQFDNETGTSQEIGLPIELGAENPEQVCIKMSSDGRYLAIAFPSDNIFRMGKVHVYSGNFGEQWALKAEIIGEQPSFGASLGISEDGGRLVVASGTAVRAYDLTADPPLQLGNSIPILPWTGTGYPIIVSITASLLGIGQVQRPCITEWNGDLCEDLGLVAFYMLNGGNWEDAPPWGIENTLSNSGP</sequence>
<gene>
    <name evidence="3" type="ORF">GOCE00092_LOCUS4730</name>
</gene>
<evidence type="ECO:0000256" key="2">
    <source>
        <dbReference type="SAM" id="Phobius"/>
    </source>
</evidence>
<accession>A0A7S1Y1J5</accession>
<organism evidence="3">
    <name type="scientific">Grammatophora oceanica</name>
    <dbReference type="NCBI Taxonomy" id="210454"/>
    <lineage>
        <taxon>Eukaryota</taxon>
        <taxon>Sar</taxon>
        <taxon>Stramenopiles</taxon>
        <taxon>Ochrophyta</taxon>
        <taxon>Bacillariophyta</taxon>
        <taxon>Fragilariophyceae</taxon>
        <taxon>Fragilariophycidae</taxon>
        <taxon>Rhabdonematales</taxon>
        <taxon>Grammatophoraceae</taxon>
        <taxon>Grammatophora</taxon>
    </lineage>
</organism>
<name>A0A7S1Y1J5_9STRA</name>
<keyword evidence="2" id="KW-0472">Membrane</keyword>
<feature type="region of interest" description="Disordered" evidence="1">
    <location>
        <begin position="1"/>
        <end position="25"/>
    </location>
</feature>
<dbReference type="AlphaFoldDB" id="A0A7S1Y1J5"/>
<feature type="transmembrane region" description="Helical" evidence="2">
    <location>
        <begin position="159"/>
        <end position="179"/>
    </location>
</feature>
<dbReference type="EMBL" id="HBGK01009072">
    <property type="protein sequence ID" value="CAD9275822.1"/>
    <property type="molecule type" value="Transcribed_RNA"/>
</dbReference>
<feature type="compositionally biased region" description="Low complexity" evidence="1">
    <location>
        <begin position="198"/>
        <end position="211"/>
    </location>
</feature>
<keyword evidence="2" id="KW-0812">Transmembrane</keyword>
<evidence type="ECO:0000313" key="3">
    <source>
        <dbReference type="EMBL" id="CAD9275822.1"/>
    </source>
</evidence>
<feature type="region of interest" description="Disordered" evidence="1">
    <location>
        <begin position="187"/>
        <end position="212"/>
    </location>
</feature>
<protein>
    <submittedName>
        <fullName evidence="3">Uncharacterized protein</fullName>
    </submittedName>
</protein>
<proteinExistence type="predicted"/>
<feature type="compositionally biased region" description="Polar residues" evidence="1">
    <location>
        <begin position="1"/>
        <end position="13"/>
    </location>
</feature>
<keyword evidence="2" id="KW-1133">Transmembrane helix</keyword>
<dbReference type="SUPFAM" id="SSF82171">
    <property type="entry name" value="DPP6 N-terminal domain-like"/>
    <property type="match status" value="1"/>
</dbReference>
<evidence type="ECO:0000256" key="1">
    <source>
        <dbReference type="SAM" id="MobiDB-lite"/>
    </source>
</evidence>